<dbReference type="Gene3D" id="3.30.1450.10">
    <property type="match status" value="1"/>
</dbReference>
<evidence type="ECO:0000256" key="2">
    <source>
        <dbReference type="SAM" id="SignalP"/>
    </source>
</evidence>
<reference evidence="4" key="1">
    <citation type="submission" date="2023-07" db="EMBL/GenBank/DDBJ databases">
        <title>Ureibacillus sp. isolated from freshwater well.</title>
        <authorList>
            <person name="Kirdat K."/>
            <person name="Bhatt A."/>
            <person name="Teware R."/>
            <person name="Bhavsar Y."/>
            <person name="Yadav A."/>
        </authorList>
    </citation>
    <scope>NUCLEOTIDE SEQUENCE</scope>
    <source>
        <strain evidence="4">BA0131</strain>
    </source>
</reference>
<dbReference type="SUPFAM" id="SSF55383">
    <property type="entry name" value="Copper amine oxidase, domain N"/>
    <property type="match status" value="1"/>
</dbReference>
<feature type="chain" id="PRO_5046863561" evidence="2">
    <location>
        <begin position="28"/>
        <end position="325"/>
    </location>
</feature>
<gene>
    <name evidence="4" type="ORF">QYB95_16345</name>
</gene>
<evidence type="ECO:0000313" key="5">
    <source>
        <dbReference type="Proteomes" id="UP001172743"/>
    </source>
</evidence>
<dbReference type="Gene3D" id="3.30.457.10">
    <property type="entry name" value="Copper amine oxidase-like, N-terminal domain"/>
    <property type="match status" value="1"/>
</dbReference>
<feature type="domain" description="Copper amine oxidase-like N-terminal" evidence="3">
    <location>
        <begin position="36"/>
        <end position="149"/>
    </location>
</feature>
<dbReference type="Proteomes" id="UP001172743">
    <property type="component" value="Unassembled WGS sequence"/>
</dbReference>
<dbReference type="Pfam" id="PF07833">
    <property type="entry name" value="Cu_amine_oxidN1"/>
    <property type="match status" value="1"/>
</dbReference>
<dbReference type="EMBL" id="JAUHTQ010000016">
    <property type="protein sequence ID" value="MDN4495125.1"/>
    <property type="molecule type" value="Genomic_DNA"/>
</dbReference>
<accession>A0ABT8GUN7</accession>
<keyword evidence="5" id="KW-1185">Reference proteome</keyword>
<keyword evidence="1 2" id="KW-0732">Signal</keyword>
<dbReference type="RefSeq" id="WP_301139442.1">
    <property type="nucleotide sequence ID" value="NZ_JAUHTQ010000016.1"/>
</dbReference>
<dbReference type="InterPro" id="IPR037873">
    <property type="entry name" value="BamE-like"/>
</dbReference>
<dbReference type="InterPro" id="IPR012854">
    <property type="entry name" value="Cu_amine_oxidase-like_N"/>
</dbReference>
<protein>
    <submittedName>
        <fullName evidence="4">Copper amine oxidase N-terminal domain-containing protein</fullName>
    </submittedName>
</protein>
<evidence type="ECO:0000256" key="1">
    <source>
        <dbReference type="ARBA" id="ARBA00022729"/>
    </source>
</evidence>
<feature type="signal peptide" evidence="2">
    <location>
        <begin position="1"/>
        <end position="27"/>
    </location>
</feature>
<evidence type="ECO:0000259" key="3">
    <source>
        <dbReference type="Pfam" id="PF07833"/>
    </source>
</evidence>
<name>A0ABT8GUN7_9BACL</name>
<comment type="caution">
    <text evidence="4">The sequence shown here is derived from an EMBL/GenBank/DDBJ whole genome shotgun (WGS) entry which is preliminary data.</text>
</comment>
<proteinExistence type="predicted"/>
<evidence type="ECO:0000313" key="4">
    <source>
        <dbReference type="EMBL" id="MDN4495125.1"/>
    </source>
</evidence>
<organism evidence="4 5">
    <name type="scientific">Ureibacillus aquaedulcis</name>
    <dbReference type="NCBI Taxonomy" id="3058421"/>
    <lineage>
        <taxon>Bacteria</taxon>
        <taxon>Bacillati</taxon>
        <taxon>Bacillota</taxon>
        <taxon>Bacilli</taxon>
        <taxon>Bacillales</taxon>
        <taxon>Caryophanaceae</taxon>
        <taxon>Ureibacillus</taxon>
    </lineage>
</organism>
<sequence length="325" mass="36759">MIKKFNFALIAMMAITLFTASYHTVSANDTIKVFSNTEELVLDQKPVIKNSRTLVPIRFIAERFGAEVKWDQKKKVVTIKDKSYFQPPSYILPIGQKTVTVINGTEVIKLQLDAPSQVINGRTVVPLRFVGESLGINVRWDSKNKDVYLSDTGVNLIPSDFEKNVYNKELRKVKDFGKPTVNYEKFLAMNVGKMNSTDLEYLFAQTPGYELRLDYFYFMDFLGSPTGITVSGYPDRLDDISYSGNDIPDLRYPAVTAENFATINENTTYEEAVKIFGGPGALVKKGTVREEYKWGSSLNKDAAYISFVKKDSPYDGPTTKRWEAE</sequence>
<dbReference type="InterPro" id="IPR036582">
    <property type="entry name" value="Mao_N_sf"/>
</dbReference>